<dbReference type="Proteomes" id="UP000249789">
    <property type="component" value="Unassembled WGS sequence"/>
</dbReference>
<gene>
    <name evidence="1" type="ORF">BO72DRAFT_120505</name>
</gene>
<sequence length="154" mass="17920">MSSLHPEAEELIRQAEYIMIEALKNGLPNMKFLIVRESLYHEYLRQWNQPVPPREWDSMIVLDFQGFYPRLTVRDVIDQVRTYCSCTVPMPYQPALAVNGIVIKLVPGYSLMHGDQEAPWLNSIGGWGTAYPYAYPSDLRRLHNVWQCLYNSLN</sequence>
<name>A0A8G1RNX1_9EURO</name>
<dbReference type="VEuPathDB" id="FungiDB:BO72DRAFT_120505"/>
<accession>A0A8G1RNX1</accession>
<dbReference type="EMBL" id="KZ824646">
    <property type="protein sequence ID" value="RAK76775.1"/>
    <property type="molecule type" value="Genomic_DNA"/>
</dbReference>
<reference evidence="1 2" key="1">
    <citation type="submission" date="2018-02" db="EMBL/GenBank/DDBJ databases">
        <title>The genomes of Aspergillus section Nigri reveals drivers in fungal speciation.</title>
        <authorList>
            <consortium name="DOE Joint Genome Institute"/>
            <person name="Vesth T.C."/>
            <person name="Nybo J."/>
            <person name="Theobald S."/>
            <person name="Brandl J."/>
            <person name="Frisvad J.C."/>
            <person name="Nielsen K.F."/>
            <person name="Lyhne E.K."/>
            <person name="Kogle M.E."/>
            <person name="Kuo A."/>
            <person name="Riley R."/>
            <person name="Clum A."/>
            <person name="Nolan M."/>
            <person name="Lipzen A."/>
            <person name="Salamov A."/>
            <person name="Henrissat B."/>
            <person name="Wiebenga A."/>
            <person name="De vries R.P."/>
            <person name="Grigoriev I.V."/>
            <person name="Mortensen U.H."/>
            <person name="Andersen M.R."/>
            <person name="Baker S.E."/>
        </authorList>
    </citation>
    <scope>NUCLEOTIDE SEQUENCE [LARGE SCALE GENOMIC DNA]</scope>
    <source>
        <strain evidence="1 2">CBS 313.89</strain>
    </source>
</reference>
<evidence type="ECO:0000313" key="2">
    <source>
        <dbReference type="Proteomes" id="UP000249789"/>
    </source>
</evidence>
<dbReference type="RefSeq" id="XP_040800785.1">
    <property type="nucleotide sequence ID" value="XM_040939008.1"/>
</dbReference>
<organism evidence="1 2">
    <name type="scientific">Aspergillus fijiensis CBS 313.89</name>
    <dbReference type="NCBI Taxonomy" id="1448319"/>
    <lineage>
        <taxon>Eukaryota</taxon>
        <taxon>Fungi</taxon>
        <taxon>Dikarya</taxon>
        <taxon>Ascomycota</taxon>
        <taxon>Pezizomycotina</taxon>
        <taxon>Eurotiomycetes</taxon>
        <taxon>Eurotiomycetidae</taxon>
        <taxon>Eurotiales</taxon>
        <taxon>Aspergillaceae</taxon>
        <taxon>Aspergillus</taxon>
    </lineage>
</organism>
<protein>
    <submittedName>
        <fullName evidence="1">Uncharacterized protein</fullName>
    </submittedName>
</protein>
<dbReference type="OrthoDB" id="10574400at2759"/>
<evidence type="ECO:0000313" key="1">
    <source>
        <dbReference type="EMBL" id="RAK76775.1"/>
    </source>
</evidence>
<proteinExistence type="predicted"/>
<dbReference type="AlphaFoldDB" id="A0A8G1RNX1"/>
<keyword evidence="2" id="KW-1185">Reference proteome</keyword>
<dbReference type="GeneID" id="63856341"/>